<name>A0AAN7NQB9_MYCAM</name>
<gene>
    <name evidence="1" type="ORF">QYF61_010874</name>
</gene>
<reference evidence="1 2" key="1">
    <citation type="journal article" date="2023" name="J. Hered.">
        <title>Chromosome-level genome of the wood stork (Mycteria americana) provides insight into avian chromosome evolution.</title>
        <authorList>
            <person name="Flamio R. Jr."/>
            <person name="Ramstad K.M."/>
        </authorList>
    </citation>
    <scope>NUCLEOTIDE SEQUENCE [LARGE SCALE GENOMIC DNA]</scope>
    <source>
        <strain evidence="1">JAX WOST 10</strain>
    </source>
</reference>
<dbReference type="Proteomes" id="UP001333110">
    <property type="component" value="Unassembled WGS sequence"/>
</dbReference>
<accession>A0AAN7NQB9</accession>
<protein>
    <submittedName>
        <fullName evidence="1">Uncharacterized protein</fullName>
    </submittedName>
</protein>
<sequence length="192" mass="22102">MRGNGLKLHQGRFKLDIKKKFFTESVVKHWKRMPREVVESASLEVFKRRVDVALRDMIKTPTQLGVVCKQTEGALDPLIQIIDKHIKENWPQPGEHHMTASQGTLLTIPLNRLKSILWKSKAWCRVDRPMIRKPKILPVTPGLEPGPREAADFPKKWLRSAYWAFRSLQKGVSYDNDPSFFFMEAALTQGIG</sequence>
<keyword evidence="2" id="KW-1185">Reference proteome</keyword>
<comment type="caution">
    <text evidence="1">The sequence shown here is derived from an EMBL/GenBank/DDBJ whole genome shotgun (WGS) entry which is preliminary data.</text>
</comment>
<organism evidence="1 2">
    <name type="scientific">Mycteria americana</name>
    <name type="common">Wood stork</name>
    <dbReference type="NCBI Taxonomy" id="33587"/>
    <lineage>
        <taxon>Eukaryota</taxon>
        <taxon>Metazoa</taxon>
        <taxon>Chordata</taxon>
        <taxon>Craniata</taxon>
        <taxon>Vertebrata</taxon>
        <taxon>Euteleostomi</taxon>
        <taxon>Archelosauria</taxon>
        <taxon>Archosauria</taxon>
        <taxon>Dinosauria</taxon>
        <taxon>Saurischia</taxon>
        <taxon>Theropoda</taxon>
        <taxon>Coelurosauria</taxon>
        <taxon>Aves</taxon>
        <taxon>Neognathae</taxon>
        <taxon>Neoaves</taxon>
        <taxon>Aequornithes</taxon>
        <taxon>Ciconiiformes</taxon>
        <taxon>Ciconiidae</taxon>
        <taxon>Mycteria</taxon>
    </lineage>
</organism>
<dbReference type="AlphaFoldDB" id="A0AAN7NQB9"/>
<dbReference type="EMBL" id="JAUNZN010000009">
    <property type="protein sequence ID" value="KAK4816006.1"/>
    <property type="molecule type" value="Genomic_DNA"/>
</dbReference>
<evidence type="ECO:0000313" key="1">
    <source>
        <dbReference type="EMBL" id="KAK4816006.1"/>
    </source>
</evidence>
<evidence type="ECO:0000313" key="2">
    <source>
        <dbReference type="Proteomes" id="UP001333110"/>
    </source>
</evidence>
<proteinExistence type="predicted"/>